<evidence type="ECO:0000313" key="3">
    <source>
        <dbReference type="EMBL" id="NIA55488.1"/>
    </source>
</evidence>
<feature type="domain" description="Putative zinc-finger" evidence="2">
    <location>
        <begin position="14"/>
        <end position="46"/>
    </location>
</feature>
<comment type="caution">
    <text evidence="3">The sequence shown here is derived from an EMBL/GenBank/DDBJ whole genome shotgun (WGS) entry which is preliminary data.</text>
</comment>
<keyword evidence="1" id="KW-1133">Transmembrane helix</keyword>
<keyword evidence="1" id="KW-0812">Transmembrane</keyword>
<feature type="transmembrane region" description="Helical" evidence="1">
    <location>
        <begin position="129"/>
        <end position="150"/>
    </location>
</feature>
<keyword evidence="1" id="KW-0472">Membrane</keyword>
<evidence type="ECO:0000313" key="4">
    <source>
        <dbReference type="Proteomes" id="UP000716322"/>
    </source>
</evidence>
<dbReference type="RefSeq" id="WP_166860827.1">
    <property type="nucleotide sequence ID" value="NZ_JAAQOM010000010.1"/>
</dbReference>
<accession>A0ABX0PG48</accession>
<sequence>MNPHSNRVTARHAEAQDVLPWLANGTLTGTELEHVQAHVETCADCRADLAALRTVRAAGPALQLDPDLDFDPNRALARLLPRLDDAAAVDDDGALPACAPAAAPGAEPIAAAPGLLQRWRERFAANDGAWLRAAVAAQCGVIAVLAVLLARPAAHLETPDAYRVLGAGGANGAARLIVTFRPDTPERELRRIVRASGGRIVGGPTVTDAWLVGADGQAAPVLDRLRAEPAVTLAEPLSMDGRP</sequence>
<keyword evidence="4" id="KW-1185">Reference proteome</keyword>
<protein>
    <submittedName>
        <fullName evidence="3">Zf-HC2 domain-containing protein</fullName>
    </submittedName>
</protein>
<dbReference type="Proteomes" id="UP000716322">
    <property type="component" value="Unassembled WGS sequence"/>
</dbReference>
<organism evidence="3 4">
    <name type="scientific">Telluria antibiotica</name>
    <dbReference type="NCBI Taxonomy" id="2717319"/>
    <lineage>
        <taxon>Bacteria</taxon>
        <taxon>Pseudomonadati</taxon>
        <taxon>Pseudomonadota</taxon>
        <taxon>Betaproteobacteria</taxon>
        <taxon>Burkholderiales</taxon>
        <taxon>Oxalobacteraceae</taxon>
        <taxon>Telluria group</taxon>
        <taxon>Telluria</taxon>
    </lineage>
</organism>
<dbReference type="Pfam" id="PF13490">
    <property type="entry name" value="zf-HC2"/>
    <property type="match status" value="1"/>
</dbReference>
<dbReference type="InterPro" id="IPR027383">
    <property type="entry name" value="Znf_put"/>
</dbReference>
<evidence type="ECO:0000259" key="2">
    <source>
        <dbReference type="Pfam" id="PF13490"/>
    </source>
</evidence>
<dbReference type="EMBL" id="JAAQOM010000010">
    <property type="protein sequence ID" value="NIA55488.1"/>
    <property type="molecule type" value="Genomic_DNA"/>
</dbReference>
<proteinExistence type="predicted"/>
<evidence type="ECO:0000256" key="1">
    <source>
        <dbReference type="SAM" id="Phobius"/>
    </source>
</evidence>
<name>A0ABX0PG48_9BURK</name>
<dbReference type="Gene3D" id="1.10.10.1320">
    <property type="entry name" value="Anti-sigma factor, zinc-finger domain"/>
    <property type="match status" value="1"/>
</dbReference>
<dbReference type="InterPro" id="IPR041916">
    <property type="entry name" value="Anti_sigma_zinc_sf"/>
</dbReference>
<reference evidence="3 4" key="1">
    <citation type="submission" date="2020-03" db="EMBL/GenBank/DDBJ databases">
        <title>Genome sequence of strain Massilia sp. TW-1.</title>
        <authorList>
            <person name="Chaudhary D.K."/>
        </authorList>
    </citation>
    <scope>NUCLEOTIDE SEQUENCE [LARGE SCALE GENOMIC DNA]</scope>
    <source>
        <strain evidence="3 4">TW-1</strain>
    </source>
</reference>
<gene>
    <name evidence="3" type="ORF">HAV22_17775</name>
</gene>